<comment type="caution">
    <text evidence="1">The sequence shown here is derived from an EMBL/GenBank/DDBJ whole genome shotgun (WGS) entry which is preliminary data.</text>
</comment>
<reference evidence="1" key="1">
    <citation type="journal article" date="2020" name="mSystems">
        <title>Genome- and Community-Level Interaction Insights into Carbon Utilization and Element Cycling Functions of Hydrothermarchaeota in Hydrothermal Sediment.</title>
        <authorList>
            <person name="Zhou Z."/>
            <person name="Liu Y."/>
            <person name="Xu W."/>
            <person name="Pan J."/>
            <person name="Luo Z.H."/>
            <person name="Li M."/>
        </authorList>
    </citation>
    <scope>NUCLEOTIDE SEQUENCE [LARGE SCALE GENOMIC DNA]</scope>
    <source>
        <strain evidence="1">SpSt-769</strain>
    </source>
</reference>
<proteinExistence type="predicted"/>
<accession>A0A7C4AQH8</accession>
<protein>
    <submittedName>
        <fullName evidence="1">Uncharacterized protein</fullName>
    </submittedName>
</protein>
<gene>
    <name evidence="1" type="ORF">ENV54_01975</name>
</gene>
<name>A0A7C4AQH8_9BACT</name>
<sequence length="79" mass="8374">MRSSAETQDKVVIISTMILSDCQAKVSPSDKTFHGKSLMVRDICGMPWAGVLTAAQGVWSSPGIESSIGQRLYGSIAVS</sequence>
<organism evidence="1">
    <name type="scientific">Desulfomonile tiedjei</name>
    <dbReference type="NCBI Taxonomy" id="2358"/>
    <lineage>
        <taxon>Bacteria</taxon>
        <taxon>Pseudomonadati</taxon>
        <taxon>Thermodesulfobacteriota</taxon>
        <taxon>Desulfomonilia</taxon>
        <taxon>Desulfomonilales</taxon>
        <taxon>Desulfomonilaceae</taxon>
        <taxon>Desulfomonile</taxon>
    </lineage>
</organism>
<evidence type="ECO:0000313" key="1">
    <source>
        <dbReference type="EMBL" id="HGH60048.1"/>
    </source>
</evidence>
<dbReference type="AlphaFoldDB" id="A0A7C4AQH8"/>
<dbReference type="EMBL" id="DTGT01000060">
    <property type="protein sequence ID" value="HGH60048.1"/>
    <property type="molecule type" value="Genomic_DNA"/>
</dbReference>